<keyword evidence="3" id="KW-1185">Reference proteome</keyword>
<reference evidence="2 3" key="1">
    <citation type="submission" date="2019-05" db="EMBL/GenBank/DDBJ databases">
        <title>Another draft genome of Portunus trituberculatus and its Hox gene families provides insights of decapod evolution.</title>
        <authorList>
            <person name="Jeong J.-H."/>
            <person name="Song I."/>
            <person name="Kim S."/>
            <person name="Choi T."/>
            <person name="Kim D."/>
            <person name="Ryu S."/>
            <person name="Kim W."/>
        </authorList>
    </citation>
    <scope>NUCLEOTIDE SEQUENCE [LARGE SCALE GENOMIC DNA]</scope>
    <source>
        <tissue evidence="2">Muscle</tissue>
    </source>
</reference>
<gene>
    <name evidence="2" type="ORF">E2C01_053677</name>
</gene>
<evidence type="ECO:0000313" key="2">
    <source>
        <dbReference type="EMBL" id="MPC59653.1"/>
    </source>
</evidence>
<proteinExistence type="predicted"/>
<dbReference type="AlphaFoldDB" id="A0A5B7GQ04"/>
<name>A0A5B7GQ04_PORTR</name>
<comment type="caution">
    <text evidence="2">The sequence shown here is derived from an EMBL/GenBank/DDBJ whole genome shotgun (WGS) entry which is preliminary data.</text>
</comment>
<evidence type="ECO:0000313" key="3">
    <source>
        <dbReference type="Proteomes" id="UP000324222"/>
    </source>
</evidence>
<feature type="region of interest" description="Disordered" evidence="1">
    <location>
        <begin position="45"/>
        <end position="67"/>
    </location>
</feature>
<organism evidence="2 3">
    <name type="scientific">Portunus trituberculatus</name>
    <name type="common">Swimming crab</name>
    <name type="synonym">Neptunus trituberculatus</name>
    <dbReference type="NCBI Taxonomy" id="210409"/>
    <lineage>
        <taxon>Eukaryota</taxon>
        <taxon>Metazoa</taxon>
        <taxon>Ecdysozoa</taxon>
        <taxon>Arthropoda</taxon>
        <taxon>Crustacea</taxon>
        <taxon>Multicrustacea</taxon>
        <taxon>Malacostraca</taxon>
        <taxon>Eumalacostraca</taxon>
        <taxon>Eucarida</taxon>
        <taxon>Decapoda</taxon>
        <taxon>Pleocyemata</taxon>
        <taxon>Brachyura</taxon>
        <taxon>Eubrachyura</taxon>
        <taxon>Portunoidea</taxon>
        <taxon>Portunidae</taxon>
        <taxon>Portuninae</taxon>
        <taxon>Portunus</taxon>
    </lineage>
</organism>
<evidence type="ECO:0000256" key="1">
    <source>
        <dbReference type="SAM" id="MobiDB-lite"/>
    </source>
</evidence>
<accession>A0A5B7GQ04</accession>
<dbReference type="Proteomes" id="UP000324222">
    <property type="component" value="Unassembled WGS sequence"/>
</dbReference>
<dbReference type="EMBL" id="VSRR010016750">
    <property type="protein sequence ID" value="MPC59653.1"/>
    <property type="molecule type" value="Genomic_DNA"/>
</dbReference>
<sequence>MEPKQDKALRQWQGDMSHTGCGGLGECGGGVALRPSPVLACTVTEDEHKSSPLSHGIRTQGPLFVSS</sequence>
<protein>
    <submittedName>
        <fullName evidence="2">Uncharacterized protein</fullName>
    </submittedName>
</protein>